<feature type="domain" description="Aminotransferase class I/classII large" evidence="6">
    <location>
        <begin position="46"/>
        <end position="390"/>
    </location>
</feature>
<sequence length="407" mass="44706">MKLSKLAESIPGSPILAMSNSIKAMIAGGNPVDNFTVGDFNPAFFPIPATLEEAIIKAYQEHQTNYPAAEGNLDLRKAISQFAQSFQGHAYTENEVLVGAGGRPLIYALYRTIVDKGDKVVYPVPGWNNHFYASLTEAEHCTVETAADNFFMPTAADLAPHLEGATLLALCSPQNPTGTCFRKEDLLGICQLVVEENNRRGPDQKKLYVMFDQMYSLLLQGDNQHYHPVGLMPEMRPYTIYIDAISKAFAATGVRVGWALGPAAVLNKMKSILTHVGAWAPMAEQKATAWFLGQTELVNEYLQEIRRQIGERLFQLHDGILALKAKGFPVDAIKPQAALYLTMKIDIPQAHTLMLDEANMGILPFDTFGSPDGTPWYRISVGTCKLEAIPGVLERMEKALVSAMTAV</sequence>
<dbReference type="InterPro" id="IPR015421">
    <property type="entry name" value="PyrdxlP-dep_Trfase_major"/>
</dbReference>
<dbReference type="AlphaFoldDB" id="A0AAJ5X1A8"/>
<evidence type="ECO:0000313" key="7">
    <source>
        <dbReference type="EMBL" id="WEK38280.1"/>
    </source>
</evidence>
<accession>A0AAJ5X1A8</accession>
<dbReference type="GO" id="GO:0030170">
    <property type="term" value="F:pyridoxal phosphate binding"/>
    <property type="evidence" value="ECO:0007669"/>
    <property type="project" value="InterPro"/>
</dbReference>
<dbReference type="Gene3D" id="3.90.1150.10">
    <property type="entry name" value="Aspartate Aminotransferase, domain 1"/>
    <property type="match status" value="1"/>
</dbReference>
<dbReference type="InterPro" id="IPR004839">
    <property type="entry name" value="Aminotransferase_I/II_large"/>
</dbReference>
<dbReference type="Gene3D" id="3.40.640.10">
    <property type="entry name" value="Type I PLP-dependent aspartate aminotransferase-like (Major domain)"/>
    <property type="match status" value="1"/>
</dbReference>
<dbReference type="EMBL" id="CP119311">
    <property type="protein sequence ID" value="WEK38280.1"/>
    <property type="molecule type" value="Genomic_DNA"/>
</dbReference>
<keyword evidence="4" id="KW-0808">Transferase</keyword>
<dbReference type="PANTHER" id="PTHR46383">
    <property type="entry name" value="ASPARTATE AMINOTRANSFERASE"/>
    <property type="match status" value="1"/>
</dbReference>
<protein>
    <submittedName>
        <fullName evidence="7">Aminotransferase class I/II-fold pyridoxal phosphate-dependent enzyme</fullName>
    </submittedName>
</protein>
<dbReference type="Pfam" id="PF00155">
    <property type="entry name" value="Aminotran_1_2"/>
    <property type="match status" value="1"/>
</dbReference>
<evidence type="ECO:0000256" key="4">
    <source>
        <dbReference type="ARBA" id="ARBA00022679"/>
    </source>
</evidence>
<dbReference type="CDD" id="cd00609">
    <property type="entry name" value="AAT_like"/>
    <property type="match status" value="1"/>
</dbReference>
<gene>
    <name evidence="7" type="ORF">P0Y53_12300</name>
</gene>
<organism evidence="7 8">
    <name type="scientific">Candidatus Pseudobacter hemicellulosilyticus</name>
    <dbReference type="NCBI Taxonomy" id="3121375"/>
    <lineage>
        <taxon>Bacteria</taxon>
        <taxon>Pseudomonadati</taxon>
        <taxon>Bacteroidota</taxon>
        <taxon>Chitinophagia</taxon>
        <taxon>Chitinophagales</taxon>
        <taxon>Chitinophagaceae</taxon>
        <taxon>Pseudobacter</taxon>
    </lineage>
</organism>
<proteinExistence type="inferred from homology"/>
<keyword evidence="3 7" id="KW-0032">Aminotransferase</keyword>
<dbReference type="GO" id="GO:0006520">
    <property type="term" value="P:amino acid metabolic process"/>
    <property type="evidence" value="ECO:0007669"/>
    <property type="project" value="InterPro"/>
</dbReference>
<comment type="similarity">
    <text evidence="2">Belongs to the class-I pyridoxal-phosphate-dependent aminotransferase family.</text>
</comment>
<evidence type="ECO:0000256" key="3">
    <source>
        <dbReference type="ARBA" id="ARBA00022576"/>
    </source>
</evidence>
<name>A0AAJ5X1A8_9BACT</name>
<evidence type="ECO:0000256" key="2">
    <source>
        <dbReference type="ARBA" id="ARBA00007441"/>
    </source>
</evidence>
<evidence type="ECO:0000313" key="8">
    <source>
        <dbReference type="Proteomes" id="UP001220610"/>
    </source>
</evidence>
<dbReference type="InterPro" id="IPR015424">
    <property type="entry name" value="PyrdxlP-dep_Trfase"/>
</dbReference>
<keyword evidence="5" id="KW-0663">Pyridoxal phosphate</keyword>
<dbReference type="InterPro" id="IPR015422">
    <property type="entry name" value="PyrdxlP-dep_Trfase_small"/>
</dbReference>
<dbReference type="Proteomes" id="UP001220610">
    <property type="component" value="Chromosome"/>
</dbReference>
<reference evidence="7" key="1">
    <citation type="submission" date="2023-03" db="EMBL/GenBank/DDBJ databases">
        <title>Andean soil-derived lignocellulolytic bacterial consortium as a source of novel taxa and putative plastic-active enzymes.</title>
        <authorList>
            <person name="Diaz-Garcia L."/>
            <person name="Chuvochina M."/>
            <person name="Feuerriegel G."/>
            <person name="Bunk B."/>
            <person name="Sproer C."/>
            <person name="Streit W.R."/>
            <person name="Rodriguez L.M."/>
            <person name="Overmann J."/>
            <person name="Jimenez D.J."/>
        </authorList>
    </citation>
    <scope>NUCLEOTIDE SEQUENCE</scope>
    <source>
        <strain evidence="7">MAG 7</strain>
    </source>
</reference>
<evidence type="ECO:0000256" key="1">
    <source>
        <dbReference type="ARBA" id="ARBA00001933"/>
    </source>
</evidence>
<evidence type="ECO:0000259" key="6">
    <source>
        <dbReference type="Pfam" id="PF00155"/>
    </source>
</evidence>
<evidence type="ECO:0000256" key="5">
    <source>
        <dbReference type="ARBA" id="ARBA00022898"/>
    </source>
</evidence>
<dbReference type="PANTHER" id="PTHR46383:SF1">
    <property type="entry name" value="ASPARTATE AMINOTRANSFERASE"/>
    <property type="match status" value="1"/>
</dbReference>
<dbReference type="SUPFAM" id="SSF53383">
    <property type="entry name" value="PLP-dependent transferases"/>
    <property type="match status" value="1"/>
</dbReference>
<dbReference type="InterPro" id="IPR050596">
    <property type="entry name" value="AspAT/PAT-like"/>
</dbReference>
<comment type="cofactor">
    <cofactor evidence="1">
        <name>pyridoxal 5'-phosphate</name>
        <dbReference type="ChEBI" id="CHEBI:597326"/>
    </cofactor>
</comment>
<dbReference type="GO" id="GO:0008483">
    <property type="term" value="F:transaminase activity"/>
    <property type="evidence" value="ECO:0007669"/>
    <property type="project" value="UniProtKB-KW"/>
</dbReference>